<comment type="caution">
    <text evidence="2">The sequence shown here is derived from an EMBL/GenBank/DDBJ whole genome shotgun (WGS) entry which is preliminary data.</text>
</comment>
<dbReference type="Proteomes" id="UP000217446">
    <property type="component" value="Unassembled WGS sequence"/>
</dbReference>
<sequence>MENPIQRYSIGDRTTGLAYGTDGSLELLIQNDEPSEGQANWLPASTGFFILVLRTYQPGKALLDGSYEMPPITTADPL</sequence>
<name>A0A250VTP1_STROL</name>
<dbReference type="InterPro" id="IPR010621">
    <property type="entry name" value="DUF1214"/>
</dbReference>
<dbReference type="SUPFAM" id="SSF160935">
    <property type="entry name" value="VPA0735-like"/>
    <property type="match status" value="1"/>
</dbReference>
<organism evidence="2 3">
    <name type="scientific">Streptomyces olivochromogenes</name>
    <dbReference type="NCBI Taxonomy" id="1963"/>
    <lineage>
        <taxon>Bacteria</taxon>
        <taxon>Bacillati</taxon>
        <taxon>Actinomycetota</taxon>
        <taxon>Actinomycetes</taxon>
        <taxon>Kitasatosporales</taxon>
        <taxon>Streptomycetaceae</taxon>
        <taxon>Streptomyces</taxon>
    </lineage>
</organism>
<dbReference type="AlphaFoldDB" id="A0A250VTP1"/>
<dbReference type="PANTHER" id="PTHR36509:SF2">
    <property type="entry name" value="BLL3101 PROTEIN"/>
    <property type="match status" value="1"/>
</dbReference>
<reference evidence="3" key="1">
    <citation type="submission" date="2017-05" db="EMBL/GenBank/DDBJ databases">
        <title>Streptomyces olivochromogenes NBRC 3561 whole genome shotgun sequence.</title>
        <authorList>
            <person name="Dohra H."/>
            <person name="Kodani S."/>
        </authorList>
    </citation>
    <scope>NUCLEOTIDE SEQUENCE [LARGE SCALE GENOMIC DNA]</scope>
    <source>
        <strain evidence="3">NBRC 3561</strain>
    </source>
</reference>
<protein>
    <recommendedName>
        <fullName evidence="1">DUF1214 domain-containing protein</fullName>
    </recommendedName>
</protein>
<accession>A0A250VTP1</accession>
<feature type="domain" description="DUF1214" evidence="1">
    <location>
        <begin position="1"/>
        <end position="59"/>
    </location>
</feature>
<dbReference type="PANTHER" id="PTHR36509">
    <property type="entry name" value="BLL3101 PROTEIN"/>
    <property type="match status" value="1"/>
</dbReference>
<keyword evidence="3" id="KW-1185">Reference proteome</keyword>
<dbReference type="InterPro" id="IPR037049">
    <property type="entry name" value="DUF1214_C_sf"/>
</dbReference>
<evidence type="ECO:0000259" key="1">
    <source>
        <dbReference type="Pfam" id="PF06742"/>
    </source>
</evidence>
<evidence type="ECO:0000313" key="3">
    <source>
        <dbReference type="Proteomes" id="UP000217446"/>
    </source>
</evidence>
<dbReference type="Gene3D" id="2.60.120.600">
    <property type="entry name" value="Domain of unknown function DUF1214, C-terminal domain"/>
    <property type="match status" value="1"/>
</dbReference>
<evidence type="ECO:0000313" key="2">
    <source>
        <dbReference type="EMBL" id="GAX57459.1"/>
    </source>
</evidence>
<dbReference type="STRING" id="1963.AQJ27_44225"/>
<dbReference type="Pfam" id="PF06742">
    <property type="entry name" value="DUF1214"/>
    <property type="match status" value="1"/>
</dbReference>
<gene>
    <name evidence="2" type="ORF">SO3561_09029</name>
</gene>
<dbReference type="EMBL" id="BDQI01000036">
    <property type="protein sequence ID" value="GAX57459.1"/>
    <property type="molecule type" value="Genomic_DNA"/>
</dbReference>
<proteinExistence type="predicted"/>